<comment type="subcellular location">
    <subcellularLocation>
        <location evidence="7">Cell membrane</location>
        <topology evidence="7">Single-pass membrane protein</topology>
    </subcellularLocation>
</comment>
<dbReference type="PANTHER" id="PTHR30518:SF2">
    <property type="entry name" value="ENDOLYTIC MUREIN TRANSGLYCOSYLASE"/>
    <property type="match status" value="1"/>
</dbReference>
<evidence type="ECO:0000313" key="9">
    <source>
        <dbReference type="Proteomes" id="UP000093501"/>
    </source>
</evidence>
<dbReference type="AlphaFoldDB" id="A0A1C0ANH9"/>
<dbReference type="EMBL" id="MBQD01000020">
    <property type="protein sequence ID" value="OCL34808.1"/>
    <property type="molecule type" value="Genomic_DNA"/>
</dbReference>
<sequence>MFDNDSRLDWRKIGYYARSTFAVLLSLAVLIGGGWFVYSKVNDAYLAWRTEEDYLGEGKDPVQVVIPRGASVTQIGDILVEAGVVKSTRTFRNVAQQSGDSDKLQAGRFNLRTELPAETAFDMLLDPANQERLWVTFPEGTTAAEQADIIADKTGLAVADVTAAASDTSIYALPEYAQGKLEGFLFPAKYAVGEPPKASDILATQVKQFGRVAEDMGLEGRAAEMQVEPLDVVTIASIIASEVSEPEDQPKVAAVIYNRLAAEMPLQMDSTVHYAVGRFDTVTTTAEERAVDSPYNTYKYPGLPPGPISNPGRTALEAALMPADSDALFFVTVDLDTGETRFAATIEEHNANVALFQQWCQANAGRC</sequence>
<keyword evidence="6 7" id="KW-0961">Cell wall biogenesis/degradation</keyword>
<comment type="function">
    <text evidence="7">Functions as a peptidoglycan terminase that cleaves nascent peptidoglycan strands endolytically to terminate their elongation.</text>
</comment>
<proteinExistence type="inferred from homology"/>
<dbReference type="GO" id="GO:0005886">
    <property type="term" value="C:plasma membrane"/>
    <property type="evidence" value="ECO:0007669"/>
    <property type="project" value="UniProtKB-SubCell"/>
</dbReference>
<feature type="site" description="Important for catalytic activity" evidence="7">
    <location>
        <position position="242"/>
    </location>
</feature>
<dbReference type="CDD" id="cd08010">
    <property type="entry name" value="MltG_like"/>
    <property type="match status" value="1"/>
</dbReference>
<organism evidence="8 9">
    <name type="scientific">Tessaracoccus lapidicaptus</name>
    <dbReference type="NCBI Taxonomy" id="1427523"/>
    <lineage>
        <taxon>Bacteria</taxon>
        <taxon>Bacillati</taxon>
        <taxon>Actinomycetota</taxon>
        <taxon>Actinomycetes</taxon>
        <taxon>Propionibacteriales</taxon>
        <taxon>Propionibacteriaceae</taxon>
        <taxon>Tessaracoccus</taxon>
    </lineage>
</organism>
<dbReference type="Proteomes" id="UP000093501">
    <property type="component" value="Unassembled WGS sequence"/>
</dbReference>
<name>A0A1C0ANH9_9ACTN</name>
<keyword evidence="1 7" id="KW-1003">Cell membrane</keyword>
<dbReference type="GO" id="GO:0008932">
    <property type="term" value="F:lytic endotransglycosylase activity"/>
    <property type="evidence" value="ECO:0007669"/>
    <property type="project" value="UniProtKB-UniRule"/>
</dbReference>
<dbReference type="InterPro" id="IPR003770">
    <property type="entry name" value="MLTG-like"/>
</dbReference>
<evidence type="ECO:0000256" key="5">
    <source>
        <dbReference type="ARBA" id="ARBA00023239"/>
    </source>
</evidence>
<dbReference type="EC" id="4.2.2.29" evidence="7"/>
<comment type="catalytic activity">
    <reaction evidence="7">
        <text>a peptidoglycan chain = a peptidoglycan chain with N-acetyl-1,6-anhydromuramyl-[peptide] at the reducing end + a peptidoglycan chain with N-acetylglucosamine at the non-reducing end.</text>
        <dbReference type="EC" id="4.2.2.29"/>
    </reaction>
</comment>
<evidence type="ECO:0000256" key="1">
    <source>
        <dbReference type="ARBA" id="ARBA00022475"/>
    </source>
</evidence>
<evidence type="ECO:0000256" key="4">
    <source>
        <dbReference type="ARBA" id="ARBA00023136"/>
    </source>
</evidence>
<evidence type="ECO:0000313" key="8">
    <source>
        <dbReference type="EMBL" id="OCL34808.1"/>
    </source>
</evidence>
<dbReference type="Gene3D" id="3.30.1490.480">
    <property type="entry name" value="Endolytic murein transglycosylase"/>
    <property type="match status" value="1"/>
</dbReference>
<keyword evidence="5 7" id="KW-0456">Lyase</keyword>
<feature type="transmembrane region" description="Helical" evidence="7">
    <location>
        <begin position="21"/>
        <end position="38"/>
    </location>
</feature>
<dbReference type="PANTHER" id="PTHR30518">
    <property type="entry name" value="ENDOLYTIC MUREIN TRANSGLYCOSYLASE"/>
    <property type="match status" value="1"/>
</dbReference>
<keyword evidence="2 7" id="KW-0812">Transmembrane</keyword>
<dbReference type="NCBIfam" id="TIGR00247">
    <property type="entry name" value="endolytic transglycosylase MltG"/>
    <property type="match status" value="1"/>
</dbReference>
<dbReference type="Pfam" id="PF02618">
    <property type="entry name" value="YceG"/>
    <property type="match status" value="1"/>
</dbReference>
<evidence type="ECO:0000256" key="2">
    <source>
        <dbReference type="ARBA" id="ARBA00022692"/>
    </source>
</evidence>
<dbReference type="GO" id="GO:0009252">
    <property type="term" value="P:peptidoglycan biosynthetic process"/>
    <property type="evidence" value="ECO:0007669"/>
    <property type="project" value="UniProtKB-UniRule"/>
</dbReference>
<dbReference type="Gene3D" id="3.30.160.60">
    <property type="entry name" value="Classic Zinc Finger"/>
    <property type="match status" value="1"/>
</dbReference>
<evidence type="ECO:0000256" key="3">
    <source>
        <dbReference type="ARBA" id="ARBA00022989"/>
    </source>
</evidence>
<dbReference type="HAMAP" id="MF_02065">
    <property type="entry name" value="MltG"/>
    <property type="match status" value="1"/>
</dbReference>
<dbReference type="GO" id="GO:0071555">
    <property type="term" value="P:cell wall organization"/>
    <property type="evidence" value="ECO:0007669"/>
    <property type="project" value="UniProtKB-KW"/>
</dbReference>
<evidence type="ECO:0000256" key="6">
    <source>
        <dbReference type="ARBA" id="ARBA00023316"/>
    </source>
</evidence>
<protein>
    <recommendedName>
        <fullName evidence="7">Endolytic murein transglycosylase</fullName>
        <ecNumber evidence="7">4.2.2.29</ecNumber>
    </recommendedName>
    <alternativeName>
        <fullName evidence="7">Peptidoglycan lytic transglycosylase</fullName>
    </alternativeName>
    <alternativeName>
        <fullName evidence="7">Peptidoglycan polymerization terminase</fullName>
    </alternativeName>
</protein>
<keyword evidence="9" id="KW-1185">Reference proteome</keyword>
<comment type="similarity">
    <text evidence="7">Belongs to the transglycosylase MltG family.</text>
</comment>
<accession>A0A1C0ANH9</accession>
<reference evidence="9" key="1">
    <citation type="submission" date="2016-07" db="EMBL/GenBank/DDBJ databases">
        <authorList>
            <person name="Florea S."/>
            <person name="Webb J.S."/>
            <person name="Jaromczyk J."/>
            <person name="Schardl C.L."/>
        </authorList>
    </citation>
    <scope>NUCLEOTIDE SEQUENCE [LARGE SCALE GENOMIC DNA]</scope>
    <source>
        <strain evidence="9">IPBSL-7</strain>
    </source>
</reference>
<evidence type="ECO:0000256" key="7">
    <source>
        <dbReference type="HAMAP-Rule" id="MF_02065"/>
    </source>
</evidence>
<comment type="caution">
    <text evidence="8">The sequence shown here is derived from an EMBL/GenBank/DDBJ whole genome shotgun (WGS) entry which is preliminary data.</text>
</comment>
<keyword evidence="3 7" id="KW-1133">Transmembrane helix</keyword>
<gene>
    <name evidence="7" type="primary">mltG</name>
    <name evidence="8" type="ORF">BCR15_03095</name>
</gene>
<keyword evidence="4 7" id="KW-0472">Membrane</keyword>